<organism evidence="1">
    <name type="scientific">marine sediment metagenome</name>
    <dbReference type="NCBI Taxonomy" id="412755"/>
    <lineage>
        <taxon>unclassified sequences</taxon>
        <taxon>metagenomes</taxon>
        <taxon>ecological metagenomes</taxon>
    </lineage>
</organism>
<feature type="non-terminal residue" evidence="1">
    <location>
        <position position="312"/>
    </location>
</feature>
<comment type="caution">
    <text evidence="1">The sequence shown here is derived from an EMBL/GenBank/DDBJ whole genome shotgun (WGS) entry which is preliminary data.</text>
</comment>
<sequence length="312" mass="34046">MEEWLAGVSWIGGASGDSGFSDRVTPAPFYQNEGNAPTRLDGGAHSRGGWEYEGGDGGNSMDWWVSPASGAVWCYFPFAATTISGSAGNLWVTAFFHHIKSDATGKVRLIVIWLTGNTTYKLRLEIFDGADWITGTNSSTTFDIDTIYYLRVLINTSTAAYGIAVDGGSLQANGTFGTTPIFSTPSFHNSAAKGSGTFTYRQWEIFGNDSTADPTPSTAQTYTSANSNVHCYGAVPRKDIPGDANFTQDSDWRTIGGKHSERFRWAQVDTAYDDFDRDDDYMKFAADSADHDWLFRFNQFIGSESVQAVAIS</sequence>
<protein>
    <submittedName>
        <fullName evidence="1">Uncharacterized protein</fullName>
    </submittedName>
</protein>
<gene>
    <name evidence="1" type="ORF">LCGC14_1802050</name>
</gene>
<name>A0A0F9JNZ8_9ZZZZ</name>
<evidence type="ECO:0000313" key="1">
    <source>
        <dbReference type="EMBL" id="KKM00678.1"/>
    </source>
</evidence>
<dbReference type="EMBL" id="LAZR01017377">
    <property type="protein sequence ID" value="KKM00678.1"/>
    <property type="molecule type" value="Genomic_DNA"/>
</dbReference>
<accession>A0A0F9JNZ8</accession>
<proteinExistence type="predicted"/>
<reference evidence="1" key="1">
    <citation type="journal article" date="2015" name="Nature">
        <title>Complex archaea that bridge the gap between prokaryotes and eukaryotes.</title>
        <authorList>
            <person name="Spang A."/>
            <person name="Saw J.H."/>
            <person name="Jorgensen S.L."/>
            <person name="Zaremba-Niedzwiedzka K."/>
            <person name="Martijn J."/>
            <person name="Lind A.E."/>
            <person name="van Eijk R."/>
            <person name="Schleper C."/>
            <person name="Guy L."/>
            <person name="Ettema T.J."/>
        </authorList>
    </citation>
    <scope>NUCLEOTIDE SEQUENCE</scope>
</reference>
<dbReference type="AlphaFoldDB" id="A0A0F9JNZ8"/>